<gene>
    <name evidence="1" type="ORF">BKD09_17890</name>
</gene>
<evidence type="ECO:0000313" key="2">
    <source>
        <dbReference type="Proteomes" id="UP000181962"/>
    </source>
</evidence>
<protein>
    <submittedName>
        <fullName evidence="1">Uncharacterized protein</fullName>
    </submittedName>
</protein>
<dbReference type="EMBL" id="CP017637">
    <property type="protein sequence ID" value="APG10201.1"/>
    <property type="molecule type" value="Genomic_DNA"/>
</dbReference>
<accession>A0A1L3FA75</accession>
<reference evidence="1 2" key="1">
    <citation type="submission" date="2016-11" db="EMBL/GenBank/DDBJ databases">
        <title>Complete Genome Sequence of Bradyrhizobium sp. strain J5, an isolated from soybean nodule in Hokkaido.</title>
        <authorList>
            <person name="Kanehara K."/>
        </authorList>
    </citation>
    <scope>NUCLEOTIDE SEQUENCE [LARGE SCALE GENOMIC DNA]</scope>
    <source>
        <strain evidence="1 2">J5</strain>
    </source>
</reference>
<dbReference type="AlphaFoldDB" id="A0A1L3FA75"/>
<sequence>MTRKRVKHMTTFEELLADEARLFKQAAEEQPPGSMARELLLRRARQAETASHMNEWLQSPGLQPPK</sequence>
<organism evidence="1 2">
    <name type="scientific">Bradyrhizobium japonicum</name>
    <dbReference type="NCBI Taxonomy" id="375"/>
    <lineage>
        <taxon>Bacteria</taxon>
        <taxon>Pseudomonadati</taxon>
        <taxon>Pseudomonadota</taxon>
        <taxon>Alphaproteobacteria</taxon>
        <taxon>Hyphomicrobiales</taxon>
        <taxon>Nitrobacteraceae</taxon>
        <taxon>Bradyrhizobium</taxon>
    </lineage>
</organism>
<dbReference type="Proteomes" id="UP000181962">
    <property type="component" value="Chromosome"/>
</dbReference>
<proteinExistence type="predicted"/>
<evidence type="ECO:0000313" key="1">
    <source>
        <dbReference type="EMBL" id="APG10201.1"/>
    </source>
</evidence>
<name>A0A1L3FA75_BRAJP</name>